<evidence type="ECO:0000256" key="12">
    <source>
        <dbReference type="HAMAP-Rule" id="MF_00188"/>
    </source>
</evidence>
<feature type="domain" description="Peptidase M48" evidence="13">
    <location>
        <begin position="78"/>
        <end position="300"/>
    </location>
</feature>
<evidence type="ECO:0000256" key="10">
    <source>
        <dbReference type="ARBA" id="ARBA00023049"/>
    </source>
</evidence>
<feature type="binding site" evidence="12">
    <location>
        <position position="147"/>
    </location>
    <ligand>
        <name>Zn(2+)</name>
        <dbReference type="ChEBI" id="CHEBI:29105"/>
        <note>catalytic</note>
    </ligand>
</feature>
<proteinExistence type="inferred from homology"/>
<evidence type="ECO:0000313" key="14">
    <source>
        <dbReference type="EMBL" id="OIO16338.1"/>
    </source>
</evidence>
<evidence type="ECO:0000256" key="11">
    <source>
        <dbReference type="ARBA" id="ARBA00023136"/>
    </source>
</evidence>
<keyword evidence="9 12" id="KW-1133">Transmembrane helix</keyword>
<dbReference type="EMBL" id="MNVB01000063">
    <property type="protein sequence ID" value="OIO16338.1"/>
    <property type="molecule type" value="Genomic_DNA"/>
</dbReference>
<keyword evidence="6 12" id="KW-0479">Metal-binding</keyword>
<dbReference type="AlphaFoldDB" id="A0A1J4TWG3"/>
<evidence type="ECO:0000256" key="2">
    <source>
        <dbReference type="ARBA" id="ARBA00009779"/>
    </source>
</evidence>
<dbReference type="PANTHER" id="PTHR43221:SF1">
    <property type="entry name" value="PROTEASE HTPX"/>
    <property type="match status" value="1"/>
</dbReference>
<evidence type="ECO:0000313" key="15">
    <source>
        <dbReference type="Proteomes" id="UP000182465"/>
    </source>
</evidence>
<evidence type="ECO:0000256" key="3">
    <source>
        <dbReference type="ARBA" id="ARBA00022475"/>
    </source>
</evidence>
<dbReference type="Gene3D" id="3.30.2010.10">
    <property type="entry name" value="Metalloproteases ('zincins'), catalytic domain"/>
    <property type="match status" value="1"/>
</dbReference>
<comment type="cofactor">
    <cofactor evidence="12">
        <name>Zn(2+)</name>
        <dbReference type="ChEBI" id="CHEBI:29105"/>
    </cofactor>
    <text evidence="12">Binds 1 zinc ion per subunit.</text>
</comment>
<accession>A0A1J4TWG3</accession>
<evidence type="ECO:0000256" key="8">
    <source>
        <dbReference type="ARBA" id="ARBA00022833"/>
    </source>
</evidence>
<dbReference type="GO" id="GO:0005886">
    <property type="term" value="C:plasma membrane"/>
    <property type="evidence" value="ECO:0007669"/>
    <property type="project" value="UniProtKB-SubCell"/>
</dbReference>
<protein>
    <recommendedName>
        <fullName evidence="12">Protease HtpX homolog</fullName>
        <ecNumber evidence="12">3.4.24.-</ecNumber>
    </recommendedName>
</protein>
<keyword evidence="3 12" id="KW-1003">Cell membrane</keyword>
<evidence type="ECO:0000259" key="13">
    <source>
        <dbReference type="Pfam" id="PF01435"/>
    </source>
</evidence>
<evidence type="ECO:0000256" key="9">
    <source>
        <dbReference type="ARBA" id="ARBA00022989"/>
    </source>
</evidence>
<keyword evidence="10 12" id="KW-0482">Metalloprotease</keyword>
<gene>
    <name evidence="12" type="primary">htpX</name>
    <name evidence="14" type="ORF">AUJ29_02930</name>
</gene>
<feature type="transmembrane region" description="Helical" evidence="12">
    <location>
        <begin position="12"/>
        <end position="31"/>
    </location>
</feature>
<organism evidence="14 15">
    <name type="scientific">Candidatus Kuenenbacteria bacterium CG1_02_38_13</name>
    <dbReference type="NCBI Taxonomy" id="1805235"/>
    <lineage>
        <taxon>Bacteria</taxon>
        <taxon>Candidatus Kueneniibacteriota</taxon>
    </lineage>
</organism>
<feature type="transmembrane region" description="Helical" evidence="12">
    <location>
        <begin position="37"/>
        <end position="58"/>
    </location>
</feature>
<feature type="active site" evidence="12">
    <location>
        <position position="144"/>
    </location>
</feature>
<evidence type="ECO:0000256" key="4">
    <source>
        <dbReference type="ARBA" id="ARBA00022670"/>
    </source>
</evidence>
<name>A0A1J4TWG3_9BACT</name>
<dbReference type="PANTHER" id="PTHR43221">
    <property type="entry name" value="PROTEASE HTPX"/>
    <property type="match status" value="1"/>
</dbReference>
<keyword evidence="11 12" id="KW-0472">Membrane</keyword>
<feature type="transmembrane region" description="Helical" evidence="12">
    <location>
        <begin position="194"/>
        <end position="216"/>
    </location>
</feature>
<sequence length="301" mass="33072">MYSQIDVNKRKTVLFIIIFMVFITFLGWVFIRVYPEYGYGPIVIAIIISLIMASVSYFSGDKVALMSTGAKGPLKTTDNPYVYRMVENLCITAGAPMPKIYIIPDNSMNAFATGRDPGHASIALTQGIIDRLKNEELEGVIAHELSHIKNYDIRLMMIVVVLVGIIVILSDWFIRIRWYGGGRRSSGKNSGGQIGVILMLAGVVLLVLSPLIAELIKLAISRKREFLADASGALLTRYPEGLARALEKISAQAIPLKRASNATAHLFISSPFGAKAGTGFKKLFSTHPPIEERVRALRSMA</sequence>
<reference evidence="14 15" key="1">
    <citation type="journal article" date="2016" name="Environ. Microbiol.">
        <title>Genomic resolution of a cold subsurface aquifer community provides metabolic insights for novel microbes adapted to high CO concentrations.</title>
        <authorList>
            <person name="Probst A.J."/>
            <person name="Castelle C.J."/>
            <person name="Singh A."/>
            <person name="Brown C.T."/>
            <person name="Anantharaman K."/>
            <person name="Sharon I."/>
            <person name="Hug L.A."/>
            <person name="Burstein D."/>
            <person name="Emerson J.B."/>
            <person name="Thomas B.C."/>
            <person name="Banfield J.F."/>
        </authorList>
    </citation>
    <scope>NUCLEOTIDE SEQUENCE [LARGE SCALE GENOMIC DNA]</scope>
    <source>
        <strain evidence="14">CG1_02_38_13</strain>
    </source>
</reference>
<dbReference type="EC" id="3.4.24.-" evidence="12"/>
<comment type="caution">
    <text evidence="14">The sequence shown here is derived from an EMBL/GenBank/DDBJ whole genome shotgun (WGS) entry which is preliminary data.</text>
</comment>
<dbReference type="InterPro" id="IPR001915">
    <property type="entry name" value="Peptidase_M48"/>
</dbReference>
<evidence type="ECO:0000256" key="1">
    <source>
        <dbReference type="ARBA" id="ARBA00004651"/>
    </source>
</evidence>
<comment type="subcellular location">
    <subcellularLocation>
        <location evidence="1 12">Cell membrane</location>
        <topology evidence="1 12">Multi-pass membrane protein</topology>
    </subcellularLocation>
</comment>
<comment type="similarity">
    <text evidence="2 12">Belongs to the peptidase M48B family.</text>
</comment>
<dbReference type="GO" id="GO:0006508">
    <property type="term" value="P:proteolysis"/>
    <property type="evidence" value="ECO:0007669"/>
    <property type="project" value="UniProtKB-KW"/>
</dbReference>
<evidence type="ECO:0000256" key="7">
    <source>
        <dbReference type="ARBA" id="ARBA00022801"/>
    </source>
</evidence>
<dbReference type="InterPro" id="IPR050083">
    <property type="entry name" value="HtpX_protease"/>
</dbReference>
<dbReference type="CDD" id="cd07340">
    <property type="entry name" value="M48B_Htpx_like"/>
    <property type="match status" value="1"/>
</dbReference>
<dbReference type="GO" id="GO:0008270">
    <property type="term" value="F:zinc ion binding"/>
    <property type="evidence" value="ECO:0007669"/>
    <property type="project" value="UniProtKB-UniRule"/>
</dbReference>
<keyword evidence="8 12" id="KW-0862">Zinc</keyword>
<feature type="binding site" evidence="12">
    <location>
        <position position="143"/>
    </location>
    <ligand>
        <name>Zn(2+)</name>
        <dbReference type="ChEBI" id="CHEBI:29105"/>
        <note>catalytic</note>
    </ligand>
</feature>
<dbReference type="InterPro" id="IPR022919">
    <property type="entry name" value="Pept_M48_protease_HtpX"/>
</dbReference>
<evidence type="ECO:0000256" key="6">
    <source>
        <dbReference type="ARBA" id="ARBA00022723"/>
    </source>
</evidence>
<dbReference type="Proteomes" id="UP000182465">
    <property type="component" value="Unassembled WGS sequence"/>
</dbReference>
<keyword evidence="7 12" id="KW-0378">Hydrolase</keyword>
<evidence type="ECO:0000256" key="5">
    <source>
        <dbReference type="ARBA" id="ARBA00022692"/>
    </source>
</evidence>
<dbReference type="HAMAP" id="MF_00188">
    <property type="entry name" value="Pept_M48_protease_HtpX"/>
    <property type="match status" value="1"/>
</dbReference>
<dbReference type="GO" id="GO:0004222">
    <property type="term" value="F:metalloendopeptidase activity"/>
    <property type="evidence" value="ECO:0007669"/>
    <property type="project" value="UniProtKB-UniRule"/>
</dbReference>
<keyword evidence="5 12" id="KW-0812">Transmembrane</keyword>
<feature type="transmembrane region" description="Helical" evidence="12">
    <location>
        <begin position="155"/>
        <end position="174"/>
    </location>
</feature>
<dbReference type="Pfam" id="PF01435">
    <property type="entry name" value="Peptidase_M48"/>
    <property type="match status" value="1"/>
</dbReference>
<feature type="binding site" evidence="12">
    <location>
        <position position="225"/>
    </location>
    <ligand>
        <name>Zn(2+)</name>
        <dbReference type="ChEBI" id="CHEBI:29105"/>
        <note>catalytic</note>
    </ligand>
</feature>
<keyword evidence="4 12" id="KW-0645">Protease</keyword>